<dbReference type="Pfam" id="PF10023">
    <property type="entry name" value="Aminopep"/>
    <property type="match status" value="1"/>
</dbReference>
<evidence type="ECO:0000313" key="3">
    <source>
        <dbReference type="Proteomes" id="UP001324634"/>
    </source>
</evidence>
<accession>A0AAX4HMI2</accession>
<evidence type="ECO:0000313" key="2">
    <source>
        <dbReference type="EMBL" id="WPU64411.1"/>
    </source>
</evidence>
<keyword evidence="2" id="KW-0378">Hydrolase</keyword>
<proteinExistence type="predicted"/>
<dbReference type="EMBL" id="CP139487">
    <property type="protein sequence ID" value="WPU64411.1"/>
    <property type="molecule type" value="Genomic_DNA"/>
</dbReference>
<dbReference type="RefSeq" id="WP_321393165.1">
    <property type="nucleotide sequence ID" value="NZ_CP139487.1"/>
</dbReference>
<organism evidence="2 3">
    <name type="scientific">Peredibacter starrii</name>
    <dbReference type="NCBI Taxonomy" id="28202"/>
    <lineage>
        <taxon>Bacteria</taxon>
        <taxon>Pseudomonadati</taxon>
        <taxon>Bdellovibrionota</taxon>
        <taxon>Bacteriovoracia</taxon>
        <taxon>Bacteriovoracales</taxon>
        <taxon>Bacteriovoracaceae</taxon>
        <taxon>Peredibacter</taxon>
    </lineage>
</organism>
<gene>
    <name evidence="2" type="ORF">SOO65_17090</name>
</gene>
<dbReference type="InterPro" id="IPR014553">
    <property type="entry name" value="Aminopept"/>
</dbReference>
<keyword evidence="2" id="KW-0645">Protease</keyword>
<dbReference type="GO" id="GO:0004177">
    <property type="term" value="F:aminopeptidase activity"/>
    <property type="evidence" value="ECO:0007669"/>
    <property type="project" value="UniProtKB-KW"/>
</dbReference>
<keyword evidence="1" id="KW-0732">Signal</keyword>
<dbReference type="AlphaFoldDB" id="A0AAX4HMI2"/>
<keyword evidence="3" id="KW-1185">Reference proteome</keyword>
<dbReference type="KEGG" id="psti:SOO65_17090"/>
<feature type="signal peptide" evidence="1">
    <location>
        <begin position="1"/>
        <end position="17"/>
    </location>
</feature>
<sequence length="356" mass="41747">MLKILMLLFLCSSCGMMGYLTEQGFGQAKVHWGAKKNEVYLDDPKVSEDVKRKILLVGEYKKFFYHYFGAKPTNIYTKTTILPNKAVTYLVIASPHTKIEAHEFNFPIMGSFPYIGFFQKDSAIEYAKDLREDENLVTWIRPVYAYSSLGLLEDRILSSFFQYDDVELAELVFHELFHTIFFIKNEVDLNENLANLYGQAMLQEYFKGRPELEDYLAREAKKKKVSLRVVELISILQTEFAKLGGFITNEKADELTQRFITEVFRPDLRSLCAKLELDEEDCEIKDDWNQASFAAFLTYEEEQDFLEKLMVQNNFDLKQYLIWLRMEYDKFDDQDKIESFTDYLKLKVPHAPLATN</sequence>
<feature type="chain" id="PRO_5043522720" evidence="1">
    <location>
        <begin position="18"/>
        <end position="356"/>
    </location>
</feature>
<keyword evidence="2" id="KW-0031">Aminopeptidase</keyword>
<dbReference type="Proteomes" id="UP001324634">
    <property type="component" value="Chromosome"/>
</dbReference>
<reference evidence="2 3" key="1">
    <citation type="submission" date="2023-11" db="EMBL/GenBank/DDBJ databases">
        <title>Peredibacter starrii A3.12.</title>
        <authorList>
            <person name="Mitchell R.J."/>
        </authorList>
    </citation>
    <scope>NUCLEOTIDE SEQUENCE [LARGE SCALE GENOMIC DNA]</scope>
    <source>
        <strain evidence="2 3">A3.12</strain>
    </source>
</reference>
<evidence type="ECO:0000256" key="1">
    <source>
        <dbReference type="SAM" id="SignalP"/>
    </source>
</evidence>
<dbReference type="EC" id="3.4.11.-" evidence="2"/>
<name>A0AAX4HMI2_9BACT</name>
<protein>
    <submittedName>
        <fullName evidence="2">Aminopeptidase</fullName>
        <ecNumber evidence="2">3.4.11.-</ecNumber>
    </submittedName>
</protein>